<reference evidence="2" key="1">
    <citation type="submission" date="2017-02" db="EMBL/GenBank/DDBJ databases">
        <title>Delving into the versatile metabolic prowess of the omnipresent phylum Bacteroidetes.</title>
        <authorList>
            <person name="Nobu M.K."/>
            <person name="Mei R."/>
            <person name="Narihiro T."/>
            <person name="Kuroda K."/>
            <person name="Liu W.-T."/>
        </authorList>
    </citation>
    <scope>NUCLEOTIDE SEQUENCE</scope>
    <source>
        <strain evidence="2">ADurb.Bin417</strain>
    </source>
</reference>
<dbReference type="Proteomes" id="UP000485484">
    <property type="component" value="Unassembled WGS sequence"/>
</dbReference>
<dbReference type="InterPro" id="IPR004323">
    <property type="entry name" value="Ion_tolerance_CutA"/>
</dbReference>
<dbReference type="GO" id="GO:0010038">
    <property type="term" value="P:response to metal ion"/>
    <property type="evidence" value="ECO:0007669"/>
    <property type="project" value="InterPro"/>
</dbReference>
<protein>
    <submittedName>
        <fullName evidence="2">Divalent-cation tolerance protein CutA</fullName>
    </submittedName>
</protein>
<dbReference type="Pfam" id="PF03091">
    <property type="entry name" value="CutA1"/>
    <property type="match status" value="1"/>
</dbReference>
<comment type="similarity">
    <text evidence="1">Belongs to the CutA family.</text>
</comment>
<dbReference type="AlphaFoldDB" id="A0A1V5M5Z1"/>
<proteinExistence type="inferred from homology"/>
<dbReference type="Gene3D" id="3.30.70.120">
    <property type="match status" value="1"/>
</dbReference>
<dbReference type="GO" id="GO:0005507">
    <property type="term" value="F:copper ion binding"/>
    <property type="evidence" value="ECO:0007669"/>
    <property type="project" value="TreeGrafter"/>
</dbReference>
<gene>
    <name evidence="2" type="primary">cutA</name>
    <name evidence="2" type="ORF">BWY73_01638</name>
</gene>
<evidence type="ECO:0000256" key="1">
    <source>
        <dbReference type="ARBA" id="ARBA00010169"/>
    </source>
</evidence>
<evidence type="ECO:0000313" key="2">
    <source>
        <dbReference type="EMBL" id="OPZ88602.1"/>
    </source>
</evidence>
<accession>A0A1V5M5Z1</accession>
<dbReference type="SUPFAM" id="SSF54913">
    <property type="entry name" value="GlnB-like"/>
    <property type="match status" value="1"/>
</dbReference>
<dbReference type="InterPro" id="IPR011322">
    <property type="entry name" value="N-reg_PII-like_a/b"/>
</dbReference>
<dbReference type="PANTHER" id="PTHR23419:SF8">
    <property type="entry name" value="FI09726P"/>
    <property type="match status" value="1"/>
</dbReference>
<name>A0A1V5M5Z1_UNCT6</name>
<comment type="caution">
    <text evidence="2">The sequence shown here is derived from an EMBL/GenBank/DDBJ whole genome shotgun (WGS) entry which is preliminary data.</text>
</comment>
<organism evidence="2">
    <name type="scientific">candidate division TA06 bacterium ADurb.Bin417</name>
    <dbReference type="NCBI Taxonomy" id="1852828"/>
    <lineage>
        <taxon>Bacteria</taxon>
        <taxon>Bacteria division TA06</taxon>
    </lineage>
</organism>
<sequence>MKKDTGCLAVFVTCASLKEARKIARILVEEKAAACASLTAGVESLYWWEGKIERAGEVLLSAKTTRTRFPRLAALVRQNHSYQVPEIIALPIAAGSRPYLDWIEQSLR</sequence>
<dbReference type="InterPro" id="IPR015867">
    <property type="entry name" value="N-reg_PII/ATP_PRibTrfase_C"/>
</dbReference>
<dbReference type="PANTHER" id="PTHR23419">
    <property type="entry name" value="DIVALENT CATION TOLERANCE CUTA-RELATED"/>
    <property type="match status" value="1"/>
</dbReference>
<dbReference type="EMBL" id="MWAK01000480">
    <property type="protein sequence ID" value="OPZ88602.1"/>
    <property type="molecule type" value="Genomic_DNA"/>
</dbReference>